<dbReference type="AlphaFoldDB" id="A0A2T0U607"/>
<comment type="caution">
    <text evidence="3">The sequence shown here is derived from an EMBL/GenBank/DDBJ whole genome shotgun (WGS) entry which is preliminary data.</text>
</comment>
<dbReference type="SUPFAM" id="SSF56601">
    <property type="entry name" value="beta-lactamase/transpeptidase-like"/>
    <property type="match status" value="1"/>
</dbReference>
<dbReference type="Gene3D" id="3.40.50.1700">
    <property type="entry name" value="Glycoside hydrolase family 3 C-terminal domain"/>
    <property type="match status" value="1"/>
</dbReference>
<gene>
    <name evidence="3" type="ORF">B0I27_104351</name>
</gene>
<keyword evidence="4" id="KW-1185">Reference proteome</keyword>
<dbReference type="Proteomes" id="UP000238034">
    <property type="component" value="Unassembled WGS sequence"/>
</dbReference>
<evidence type="ECO:0000259" key="2">
    <source>
        <dbReference type="Pfam" id="PF00144"/>
    </source>
</evidence>
<accession>A0A2T0U607</accession>
<reference evidence="3 4" key="1">
    <citation type="submission" date="2018-03" db="EMBL/GenBank/DDBJ databases">
        <title>Genomic Encyclopedia of Type Strains, Phase III (KMG-III): the genomes of soil and plant-associated and newly described type strains.</title>
        <authorList>
            <person name="Whitman W."/>
        </authorList>
    </citation>
    <scope>NUCLEOTIDE SEQUENCE [LARGE SCALE GENOMIC DNA]</scope>
    <source>
        <strain evidence="3 4">CGMCC 1.9313</strain>
    </source>
</reference>
<dbReference type="PANTHER" id="PTHR43283:SF11">
    <property type="entry name" value="BETA-LACTAMASE-RELATED DOMAIN-CONTAINING PROTEIN"/>
    <property type="match status" value="1"/>
</dbReference>
<dbReference type="RefSeq" id="WP_106292902.1">
    <property type="nucleotide sequence ID" value="NZ_PVTH01000004.1"/>
</dbReference>
<dbReference type="GO" id="GO:0005975">
    <property type="term" value="P:carbohydrate metabolic process"/>
    <property type="evidence" value="ECO:0007669"/>
    <property type="project" value="InterPro"/>
</dbReference>
<dbReference type="Pfam" id="PF00144">
    <property type="entry name" value="Beta-lactamase"/>
    <property type="match status" value="1"/>
</dbReference>
<evidence type="ECO:0000313" key="3">
    <source>
        <dbReference type="EMBL" id="PRY53340.1"/>
    </source>
</evidence>
<name>A0A2T0U607_9SPHI</name>
<dbReference type="EMBL" id="PVTH01000004">
    <property type="protein sequence ID" value="PRY53340.1"/>
    <property type="molecule type" value="Genomic_DNA"/>
</dbReference>
<evidence type="ECO:0000256" key="1">
    <source>
        <dbReference type="ARBA" id="ARBA00022801"/>
    </source>
</evidence>
<dbReference type="InterPro" id="IPR036881">
    <property type="entry name" value="Glyco_hydro_3_C_sf"/>
</dbReference>
<organism evidence="3 4">
    <name type="scientific">Arcticibacter pallidicorallinus</name>
    <dbReference type="NCBI Taxonomy" id="1259464"/>
    <lineage>
        <taxon>Bacteria</taxon>
        <taxon>Pseudomonadati</taxon>
        <taxon>Bacteroidota</taxon>
        <taxon>Sphingobacteriia</taxon>
        <taxon>Sphingobacteriales</taxon>
        <taxon>Sphingobacteriaceae</taxon>
        <taxon>Arcticibacter</taxon>
    </lineage>
</organism>
<protein>
    <submittedName>
        <fullName evidence="3">CubicO group peptidase (Beta-lactamase class C family)</fullName>
    </submittedName>
</protein>
<keyword evidence="1" id="KW-0378">Hydrolase</keyword>
<dbReference type="InterPro" id="IPR001466">
    <property type="entry name" value="Beta-lactam-related"/>
</dbReference>
<feature type="domain" description="Beta-lactamase-related" evidence="2">
    <location>
        <begin position="232"/>
        <end position="588"/>
    </location>
</feature>
<dbReference type="Gene3D" id="3.40.710.10">
    <property type="entry name" value="DD-peptidase/beta-lactamase superfamily"/>
    <property type="match status" value="1"/>
</dbReference>
<dbReference type="InterPro" id="IPR012338">
    <property type="entry name" value="Beta-lactam/transpept-like"/>
</dbReference>
<sequence>MGLRNLILFKVLVLCSLITSGVYSQQQHKLNQRWIKERRGVEKTTVLLNNEQGTIPLKDLAGNRIVSVGFDSRLSPVFDRVLNFHARVASVGGKEYLDKSGRMEDLSYDLKFYNTVILQVSADQLRDSQVLDFIRDNQKSKTIIVAAFGDRKVLARLNDLQVPVIWSSGYSAESVDYVAQAIFGGLPLLAKLPIDVSERYRKGAGFQTEVTRLTYTVPEELGIKAEDLQKPVDEIIAEAIAQRATPSAVLMVIKDGKVIMNQAFGSHTYEGTQPTKTTDIYDLASVTKITATTAAVMRLFEEKKLNLDTPVSAYIPKAWSTNKRNIPVRQVMLHEAGFIPFIPFFKDIKPEDFRRDSSAAYPIAASQNYYFRKDFFKNVMWPLMLNSALRDTGKYVYSDLSMYFMKEIVEGISAEHMEDYVQQNFYKPLGMQRAGYHPLYRFPKEQIVPTEVDTLFRNTLLQGYVHDPGASMVGGVSGHAGLFGSAYDLAIFYQMLLNGGTYGGVRYFKPETVEMFSSKQSRTSRRGLGFDRSDAKTEYPSKLASANTFGHTGYTGIRLWVDKDVNLIYILLTNRVHPVTSNKLNDLNISSRLMDTIYNVISEVK</sequence>
<dbReference type="OrthoDB" id="9805821at2"/>
<dbReference type="InterPro" id="IPR050789">
    <property type="entry name" value="Diverse_Enzym_Activities"/>
</dbReference>
<dbReference type="PANTHER" id="PTHR43283">
    <property type="entry name" value="BETA-LACTAMASE-RELATED"/>
    <property type="match status" value="1"/>
</dbReference>
<evidence type="ECO:0000313" key="4">
    <source>
        <dbReference type="Proteomes" id="UP000238034"/>
    </source>
</evidence>
<dbReference type="GO" id="GO:0004553">
    <property type="term" value="F:hydrolase activity, hydrolyzing O-glycosyl compounds"/>
    <property type="evidence" value="ECO:0007669"/>
    <property type="project" value="InterPro"/>
</dbReference>
<proteinExistence type="predicted"/>